<dbReference type="Proteomes" id="UP000736335">
    <property type="component" value="Unassembled WGS sequence"/>
</dbReference>
<reference evidence="2" key="2">
    <citation type="submission" date="2020-11" db="EMBL/GenBank/DDBJ databases">
        <authorList>
            <consortium name="DOE Joint Genome Institute"/>
            <person name="Kuo A."/>
            <person name="Miyauchi S."/>
            <person name="Kiss E."/>
            <person name="Drula E."/>
            <person name="Kohler A."/>
            <person name="Sanchez-Garcia M."/>
            <person name="Andreopoulos B."/>
            <person name="Barry K.W."/>
            <person name="Bonito G."/>
            <person name="Buee M."/>
            <person name="Carver A."/>
            <person name="Chen C."/>
            <person name="Cichocki N."/>
            <person name="Clum A."/>
            <person name="Culley D."/>
            <person name="Crous P.W."/>
            <person name="Fauchery L."/>
            <person name="Girlanda M."/>
            <person name="Hayes R."/>
            <person name="Keri Z."/>
            <person name="Labutti K."/>
            <person name="Lipzen A."/>
            <person name="Lombard V."/>
            <person name="Magnuson J."/>
            <person name="Maillard F."/>
            <person name="Morin E."/>
            <person name="Murat C."/>
            <person name="Nolan M."/>
            <person name="Ohm R."/>
            <person name="Pangilinan J."/>
            <person name="Pereira M."/>
            <person name="Perotto S."/>
            <person name="Peter M."/>
            <person name="Riley R."/>
            <person name="Sitrit Y."/>
            <person name="Stielow B."/>
            <person name="Szollosi G."/>
            <person name="Zifcakova L."/>
            <person name="Stursova M."/>
            <person name="Spatafora J.W."/>
            <person name="Tedersoo L."/>
            <person name="Vaario L.-M."/>
            <person name="Yamada A."/>
            <person name="Yan M."/>
            <person name="Wang P."/>
            <person name="Xu J."/>
            <person name="Bruns T."/>
            <person name="Baldrian P."/>
            <person name="Vilgalys R."/>
            <person name="Henrissat B."/>
            <person name="Grigoriev I.V."/>
            <person name="Hibbett D."/>
            <person name="Nagy L.G."/>
            <person name="Martin F.M."/>
        </authorList>
    </citation>
    <scope>NUCLEOTIDE SEQUENCE</scope>
    <source>
        <strain evidence="2">UH-Tt-Lm1</strain>
    </source>
</reference>
<keyword evidence="3" id="KW-1185">Reference proteome</keyword>
<dbReference type="AlphaFoldDB" id="A0A9P6HJQ3"/>
<dbReference type="EMBL" id="WIUZ02000004">
    <property type="protein sequence ID" value="KAF9788653.1"/>
    <property type="molecule type" value="Genomic_DNA"/>
</dbReference>
<evidence type="ECO:0000313" key="3">
    <source>
        <dbReference type="Proteomes" id="UP000736335"/>
    </source>
</evidence>
<comment type="caution">
    <text evidence="2">The sequence shown here is derived from an EMBL/GenBank/DDBJ whole genome shotgun (WGS) entry which is preliminary data.</text>
</comment>
<accession>A0A9P6HJQ3</accession>
<gene>
    <name evidence="2" type="ORF">BJ322DRAFT_1217649</name>
</gene>
<proteinExistence type="predicted"/>
<sequence>MAANTQEVPSLRRKWPENKFPVSLDSIRSFHVRAKVVGPSGVFVKSIQKLTNRGILTSLAKMNNRLHVRDLLGAVRAKRPHPHRERHRPSLVHHSNNRP</sequence>
<evidence type="ECO:0000313" key="2">
    <source>
        <dbReference type="EMBL" id="KAF9788653.1"/>
    </source>
</evidence>
<dbReference type="OrthoDB" id="397265at2759"/>
<reference evidence="2" key="1">
    <citation type="journal article" date="2020" name="Nat. Commun.">
        <title>Large-scale genome sequencing of mycorrhizal fungi provides insights into the early evolution of symbiotic traits.</title>
        <authorList>
            <person name="Miyauchi S."/>
            <person name="Kiss E."/>
            <person name="Kuo A."/>
            <person name="Drula E."/>
            <person name="Kohler A."/>
            <person name="Sanchez-Garcia M."/>
            <person name="Morin E."/>
            <person name="Andreopoulos B."/>
            <person name="Barry K.W."/>
            <person name="Bonito G."/>
            <person name="Buee M."/>
            <person name="Carver A."/>
            <person name="Chen C."/>
            <person name="Cichocki N."/>
            <person name="Clum A."/>
            <person name="Culley D."/>
            <person name="Crous P.W."/>
            <person name="Fauchery L."/>
            <person name="Girlanda M."/>
            <person name="Hayes R.D."/>
            <person name="Keri Z."/>
            <person name="LaButti K."/>
            <person name="Lipzen A."/>
            <person name="Lombard V."/>
            <person name="Magnuson J."/>
            <person name="Maillard F."/>
            <person name="Murat C."/>
            <person name="Nolan M."/>
            <person name="Ohm R.A."/>
            <person name="Pangilinan J."/>
            <person name="Pereira M.F."/>
            <person name="Perotto S."/>
            <person name="Peter M."/>
            <person name="Pfister S."/>
            <person name="Riley R."/>
            <person name="Sitrit Y."/>
            <person name="Stielow J.B."/>
            <person name="Szollosi G."/>
            <person name="Zifcakova L."/>
            <person name="Stursova M."/>
            <person name="Spatafora J.W."/>
            <person name="Tedersoo L."/>
            <person name="Vaario L.M."/>
            <person name="Yamada A."/>
            <person name="Yan M."/>
            <person name="Wang P."/>
            <person name="Xu J."/>
            <person name="Bruns T."/>
            <person name="Baldrian P."/>
            <person name="Vilgalys R."/>
            <person name="Dunand C."/>
            <person name="Henrissat B."/>
            <person name="Grigoriev I.V."/>
            <person name="Hibbett D."/>
            <person name="Nagy L.G."/>
            <person name="Martin F.M."/>
        </authorList>
    </citation>
    <scope>NUCLEOTIDE SEQUENCE</scope>
    <source>
        <strain evidence="2">UH-Tt-Lm1</strain>
    </source>
</reference>
<evidence type="ECO:0000256" key="1">
    <source>
        <dbReference type="SAM" id="MobiDB-lite"/>
    </source>
</evidence>
<organism evidence="2 3">
    <name type="scientific">Thelephora terrestris</name>
    <dbReference type="NCBI Taxonomy" id="56493"/>
    <lineage>
        <taxon>Eukaryota</taxon>
        <taxon>Fungi</taxon>
        <taxon>Dikarya</taxon>
        <taxon>Basidiomycota</taxon>
        <taxon>Agaricomycotina</taxon>
        <taxon>Agaricomycetes</taxon>
        <taxon>Thelephorales</taxon>
        <taxon>Thelephoraceae</taxon>
        <taxon>Thelephora</taxon>
    </lineage>
</organism>
<feature type="region of interest" description="Disordered" evidence="1">
    <location>
        <begin position="76"/>
        <end position="99"/>
    </location>
</feature>
<name>A0A9P6HJQ3_9AGAM</name>
<protein>
    <submittedName>
        <fullName evidence="2">Uncharacterized protein</fullName>
    </submittedName>
</protein>